<dbReference type="Proteomes" id="UP001189624">
    <property type="component" value="Chromosome 7"/>
</dbReference>
<dbReference type="EMBL" id="OY731404">
    <property type="protein sequence ID" value="CAJ1967341.1"/>
    <property type="molecule type" value="Genomic_DNA"/>
</dbReference>
<feature type="compositionally biased region" description="Polar residues" evidence="1">
    <location>
        <begin position="1"/>
        <end position="23"/>
    </location>
</feature>
<organism evidence="2 3">
    <name type="scientific">Sphenostylis stenocarpa</name>
    <dbReference type="NCBI Taxonomy" id="92480"/>
    <lineage>
        <taxon>Eukaryota</taxon>
        <taxon>Viridiplantae</taxon>
        <taxon>Streptophyta</taxon>
        <taxon>Embryophyta</taxon>
        <taxon>Tracheophyta</taxon>
        <taxon>Spermatophyta</taxon>
        <taxon>Magnoliopsida</taxon>
        <taxon>eudicotyledons</taxon>
        <taxon>Gunneridae</taxon>
        <taxon>Pentapetalae</taxon>
        <taxon>rosids</taxon>
        <taxon>fabids</taxon>
        <taxon>Fabales</taxon>
        <taxon>Fabaceae</taxon>
        <taxon>Papilionoideae</taxon>
        <taxon>50 kb inversion clade</taxon>
        <taxon>NPAAA clade</taxon>
        <taxon>indigoferoid/millettioid clade</taxon>
        <taxon>Phaseoleae</taxon>
        <taxon>Sphenostylis</taxon>
    </lineage>
</organism>
<proteinExistence type="predicted"/>
<protein>
    <submittedName>
        <fullName evidence="2">Uncharacterized protein</fullName>
    </submittedName>
</protein>
<evidence type="ECO:0000313" key="2">
    <source>
        <dbReference type="EMBL" id="CAJ1967341.1"/>
    </source>
</evidence>
<reference evidence="2" key="1">
    <citation type="submission" date="2023-10" db="EMBL/GenBank/DDBJ databases">
        <authorList>
            <person name="Domelevo Entfellner J.-B."/>
        </authorList>
    </citation>
    <scope>NUCLEOTIDE SEQUENCE</scope>
</reference>
<name>A0AA86SN00_9FABA</name>
<gene>
    <name evidence="2" type="ORF">AYBTSS11_LOCUS21129</name>
</gene>
<evidence type="ECO:0000256" key="1">
    <source>
        <dbReference type="SAM" id="MobiDB-lite"/>
    </source>
</evidence>
<sequence>MEKTTQNFPENSPSPGKISNQNNEENKVHPTTKPETVESWFSWNETMGERERCLVGRKKNTNFGFP</sequence>
<feature type="region of interest" description="Disordered" evidence="1">
    <location>
        <begin position="1"/>
        <end position="37"/>
    </location>
</feature>
<evidence type="ECO:0000313" key="3">
    <source>
        <dbReference type="Proteomes" id="UP001189624"/>
    </source>
</evidence>
<dbReference type="Gramene" id="rna-AYBTSS11_LOCUS21129">
    <property type="protein sequence ID" value="CAJ1967341.1"/>
    <property type="gene ID" value="gene-AYBTSS11_LOCUS21129"/>
</dbReference>
<dbReference type="AlphaFoldDB" id="A0AA86SN00"/>
<accession>A0AA86SN00</accession>
<keyword evidence="3" id="KW-1185">Reference proteome</keyword>